<dbReference type="STRING" id="1802559.A2372_03880"/>
<name>A0A1F8DY09_9BACT</name>
<evidence type="ECO:0000256" key="3">
    <source>
        <dbReference type="ARBA" id="ARBA00022727"/>
    </source>
</evidence>
<dbReference type="GO" id="GO:0006164">
    <property type="term" value="P:purine nucleotide biosynthetic process"/>
    <property type="evidence" value="ECO:0007669"/>
    <property type="project" value="TreeGrafter"/>
</dbReference>
<dbReference type="InterPro" id="IPR029057">
    <property type="entry name" value="PRTase-like"/>
</dbReference>
<evidence type="ECO:0000256" key="6">
    <source>
        <dbReference type="ARBA" id="ARBA00022840"/>
    </source>
</evidence>
<gene>
    <name evidence="9" type="ORF">A2372_03880</name>
</gene>
<dbReference type="AlphaFoldDB" id="A0A1F8DY09"/>
<comment type="caution">
    <text evidence="9">The sequence shown here is derived from an EMBL/GenBank/DDBJ whole genome shotgun (WGS) entry which is preliminary data.</text>
</comment>
<dbReference type="GO" id="GO:0004749">
    <property type="term" value="F:ribose phosphate diphosphokinase activity"/>
    <property type="evidence" value="ECO:0007669"/>
    <property type="project" value="UniProtKB-EC"/>
</dbReference>
<dbReference type="InterPro" id="IPR029099">
    <property type="entry name" value="Pribosyltran_N"/>
</dbReference>
<evidence type="ECO:0000256" key="1">
    <source>
        <dbReference type="ARBA" id="ARBA00013247"/>
    </source>
</evidence>
<dbReference type="GO" id="GO:0000287">
    <property type="term" value="F:magnesium ion binding"/>
    <property type="evidence" value="ECO:0007669"/>
    <property type="project" value="InterPro"/>
</dbReference>
<dbReference type="SMART" id="SM01400">
    <property type="entry name" value="Pribosyltran_N"/>
    <property type="match status" value="1"/>
</dbReference>
<reference evidence="9 10" key="1">
    <citation type="journal article" date="2016" name="Nat. Commun.">
        <title>Thousands of microbial genomes shed light on interconnected biogeochemical processes in an aquifer system.</title>
        <authorList>
            <person name="Anantharaman K."/>
            <person name="Brown C.T."/>
            <person name="Hug L.A."/>
            <person name="Sharon I."/>
            <person name="Castelle C.J."/>
            <person name="Probst A.J."/>
            <person name="Thomas B.C."/>
            <person name="Singh A."/>
            <person name="Wilkins M.J."/>
            <person name="Karaoz U."/>
            <person name="Brodie E.L."/>
            <person name="Williams K.H."/>
            <person name="Hubbard S.S."/>
            <person name="Banfield J.F."/>
        </authorList>
    </citation>
    <scope>NUCLEOTIDE SEQUENCE [LARGE SCALE GENOMIC DNA]</scope>
</reference>
<keyword evidence="5" id="KW-0418">Kinase</keyword>
<dbReference type="GO" id="GO:0005524">
    <property type="term" value="F:ATP binding"/>
    <property type="evidence" value="ECO:0007669"/>
    <property type="project" value="UniProtKB-KW"/>
</dbReference>
<proteinExistence type="predicted"/>
<accession>A0A1F8DY09</accession>
<evidence type="ECO:0000259" key="8">
    <source>
        <dbReference type="Pfam" id="PF13793"/>
    </source>
</evidence>
<protein>
    <recommendedName>
        <fullName evidence="1">ribose-phosphate diphosphokinase</fullName>
        <ecNumber evidence="1">2.7.6.1</ecNumber>
    </recommendedName>
</protein>
<evidence type="ECO:0000256" key="2">
    <source>
        <dbReference type="ARBA" id="ARBA00022679"/>
    </source>
</evidence>
<dbReference type="SUPFAM" id="SSF53271">
    <property type="entry name" value="PRTase-like"/>
    <property type="match status" value="2"/>
</dbReference>
<dbReference type="GO" id="GO:0005737">
    <property type="term" value="C:cytoplasm"/>
    <property type="evidence" value="ECO:0007669"/>
    <property type="project" value="TreeGrafter"/>
</dbReference>
<comment type="catalytic activity">
    <reaction evidence="7">
        <text>D-ribose 5-phosphate + ATP = 5-phospho-alpha-D-ribose 1-diphosphate + AMP + H(+)</text>
        <dbReference type="Rhea" id="RHEA:15609"/>
        <dbReference type="ChEBI" id="CHEBI:15378"/>
        <dbReference type="ChEBI" id="CHEBI:30616"/>
        <dbReference type="ChEBI" id="CHEBI:58017"/>
        <dbReference type="ChEBI" id="CHEBI:78346"/>
        <dbReference type="ChEBI" id="CHEBI:456215"/>
        <dbReference type="EC" id="2.7.6.1"/>
    </reaction>
</comment>
<evidence type="ECO:0000313" key="10">
    <source>
        <dbReference type="Proteomes" id="UP000176422"/>
    </source>
</evidence>
<sequence>MILFTFPQYEYIGSALRKLPNHKKGAFAANRYPNGELHITIGTDVRGQECVILGSITPPDENLTSFLLLADTLKQQGARRVTALLPYLAYARHDKIVNKESLATAWVGGLLERSRIDAITTFSLHSDEDREYIPLPINSLSLSETFACIIADRSLTDAAIVAPDEGAIARCEAVKRAAEMQTNVASFKKRHTKTGVTLSQLSGTIKPNVIIIDDMIDTGQTLIACCKKLKALGGKRITIMVTHGLFTGSAWTQLWKLGVERIYCTDSIPPTLIPKDPRIAIIHIVPLLQSERSY</sequence>
<evidence type="ECO:0000256" key="5">
    <source>
        <dbReference type="ARBA" id="ARBA00022777"/>
    </source>
</evidence>
<dbReference type="NCBIfam" id="TIGR01251">
    <property type="entry name" value="ribP_PPkin"/>
    <property type="match status" value="1"/>
</dbReference>
<organism evidence="9 10">
    <name type="scientific">Candidatus Wolfebacteria bacterium RIFOXYB1_FULL_54_12</name>
    <dbReference type="NCBI Taxonomy" id="1802559"/>
    <lineage>
        <taxon>Bacteria</taxon>
        <taxon>Candidatus Wolfeibacteriota</taxon>
    </lineage>
</organism>
<feature type="domain" description="Ribose-phosphate pyrophosphokinase N-terminal" evidence="8">
    <location>
        <begin position="3"/>
        <end position="112"/>
    </location>
</feature>
<dbReference type="FunFam" id="3.40.50.2020:FF:000014">
    <property type="entry name" value="Ribose-phosphate pyrophosphokinase 1"/>
    <property type="match status" value="1"/>
</dbReference>
<keyword evidence="2" id="KW-0808">Transferase</keyword>
<dbReference type="GO" id="GO:0006015">
    <property type="term" value="P:5-phosphoribose 1-diphosphate biosynthetic process"/>
    <property type="evidence" value="ECO:0007669"/>
    <property type="project" value="TreeGrafter"/>
</dbReference>
<dbReference type="Pfam" id="PF14572">
    <property type="entry name" value="Pribosyl_synth"/>
    <property type="match status" value="1"/>
</dbReference>
<dbReference type="EMBL" id="MGIT01000002">
    <property type="protein sequence ID" value="OGM92959.1"/>
    <property type="molecule type" value="Genomic_DNA"/>
</dbReference>
<dbReference type="PANTHER" id="PTHR10210:SF32">
    <property type="entry name" value="RIBOSE-PHOSPHATE PYROPHOSPHOKINASE 2"/>
    <property type="match status" value="1"/>
</dbReference>
<evidence type="ECO:0000256" key="7">
    <source>
        <dbReference type="ARBA" id="ARBA00049535"/>
    </source>
</evidence>
<dbReference type="GO" id="GO:0002189">
    <property type="term" value="C:ribose phosphate diphosphokinase complex"/>
    <property type="evidence" value="ECO:0007669"/>
    <property type="project" value="TreeGrafter"/>
</dbReference>
<keyword evidence="6" id="KW-0067">ATP-binding</keyword>
<dbReference type="Proteomes" id="UP000176422">
    <property type="component" value="Unassembled WGS sequence"/>
</dbReference>
<dbReference type="PANTHER" id="PTHR10210">
    <property type="entry name" value="RIBOSE-PHOSPHATE DIPHOSPHOKINASE FAMILY MEMBER"/>
    <property type="match status" value="1"/>
</dbReference>
<dbReference type="InterPro" id="IPR000836">
    <property type="entry name" value="PRTase_dom"/>
</dbReference>
<dbReference type="CDD" id="cd06223">
    <property type="entry name" value="PRTases_typeI"/>
    <property type="match status" value="1"/>
</dbReference>
<dbReference type="GO" id="GO:0016301">
    <property type="term" value="F:kinase activity"/>
    <property type="evidence" value="ECO:0007669"/>
    <property type="project" value="UniProtKB-KW"/>
</dbReference>
<evidence type="ECO:0000256" key="4">
    <source>
        <dbReference type="ARBA" id="ARBA00022741"/>
    </source>
</evidence>
<keyword evidence="3" id="KW-0545">Nucleotide biosynthesis</keyword>
<dbReference type="Pfam" id="PF13793">
    <property type="entry name" value="Pribosyltran_N"/>
    <property type="match status" value="1"/>
</dbReference>
<dbReference type="EC" id="2.7.6.1" evidence="1"/>
<evidence type="ECO:0000313" key="9">
    <source>
        <dbReference type="EMBL" id="OGM92959.1"/>
    </source>
</evidence>
<dbReference type="InterPro" id="IPR005946">
    <property type="entry name" value="Rib-P_diPkinase"/>
</dbReference>
<dbReference type="Gene3D" id="3.40.50.2020">
    <property type="match status" value="2"/>
</dbReference>
<keyword evidence="4" id="KW-0547">Nucleotide-binding</keyword>